<feature type="transmembrane region" description="Helical" evidence="1">
    <location>
        <begin position="67"/>
        <end position="86"/>
    </location>
</feature>
<evidence type="ECO:0000313" key="3">
    <source>
        <dbReference type="Proteomes" id="UP000199584"/>
    </source>
</evidence>
<evidence type="ECO:0000256" key="1">
    <source>
        <dbReference type="SAM" id="Phobius"/>
    </source>
</evidence>
<dbReference type="Proteomes" id="UP000199584">
    <property type="component" value="Unassembled WGS sequence"/>
</dbReference>
<feature type="transmembrane region" description="Helical" evidence="1">
    <location>
        <begin position="130"/>
        <end position="152"/>
    </location>
</feature>
<protein>
    <submittedName>
        <fullName evidence="2">Uncharacterized protein</fullName>
    </submittedName>
</protein>
<keyword evidence="1" id="KW-1133">Transmembrane helix</keyword>
<gene>
    <name evidence="2" type="ORF">SAMN05660706_1047</name>
</gene>
<keyword evidence="1" id="KW-0812">Transmembrane</keyword>
<name>A0A1I6D0V5_9FIRM</name>
<keyword evidence="1" id="KW-0472">Membrane</keyword>
<sequence length="165" mass="18375">MVVFIMFDFLEVSEFLLFLLPGAVESAGIVACSLALVRVKLRWTIIIPAASTLATIIYLIRHMPVTFGLHTIAGFLLLVMFLTKGTRVPPSSSFMASFISYAILASLERLMIELSVMVLKTDINNIMSDYLLWTVLSLPQGVLMVAIALLIAKIRTPLEGMWRIR</sequence>
<keyword evidence="3" id="KW-1185">Reference proteome</keyword>
<proteinExistence type="predicted"/>
<dbReference type="EMBL" id="FOYM01000004">
    <property type="protein sequence ID" value="SFQ99001.1"/>
    <property type="molecule type" value="Genomic_DNA"/>
</dbReference>
<dbReference type="AlphaFoldDB" id="A0A1I6D0V5"/>
<evidence type="ECO:0000313" key="2">
    <source>
        <dbReference type="EMBL" id="SFQ99001.1"/>
    </source>
</evidence>
<feature type="transmembrane region" description="Helical" evidence="1">
    <location>
        <begin position="98"/>
        <end position="118"/>
    </location>
</feature>
<feature type="transmembrane region" description="Helical" evidence="1">
    <location>
        <begin position="15"/>
        <end position="36"/>
    </location>
</feature>
<reference evidence="3" key="1">
    <citation type="submission" date="2016-10" db="EMBL/GenBank/DDBJ databases">
        <authorList>
            <person name="Varghese N."/>
            <person name="Submissions S."/>
        </authorList>
    </citation>
    <scope>NUCLEOTIDE SEQUENCE [LARGE SCALE GENOMIC DNA]</scope>
    <source>
        <strain evidence="3">DSM 3669</strain>
    </source>
</reference>
<organism evidence="2 3">
    <name type="scientific">Desulfoscipio geothermicus DSM 3669</name>
    <dbReference type="NCBI Taxonomy" id="1121426"/>
    <lineage>
        <taxon>Bacteria</taxon>
        <taxon>Bacillati</taxon>
        <taxon>Bacillota</taxon>
        <taxon>Clostridia</taxon>
        <taxon>Eubacteriales</taxon>
        <taxon>Desulfallaceae</taxon>
        <taxon>Desulfoscipio</taxon>
    </lineage>
</organism>
<dbReference type="STRING" id="39060.SAMN05660706_1047"/>
<accession>A0A1I6D0V5</accession>